<protein>
    <submittedName>
        <fullName evidence="1">Uncharacterized protein</fullName>
    </submittedName>
</protein>
<proteinExistence type="predicted"/>
<name>A0ABT9CHN9_9BACL</name>
<gene>
    <name evidence="1" type="ORF">Q5741_20605</name>
</gene>
<sequence>MVAQGKDVFLKELQESLETGHYREIPVGVVYEDYMKDKVQTAVPEYSDDHPSRFYRFGSYRLEVYDGILLTIAVPVQMEVHEQDVAELFGEGDVQSSNNEHVVSYRSDDCVITFNFRQDSRRLTEVSLTSSMFID</sequence>
<evidence type="ECO:0000313" key="1">
    <source>
        <dbReference type="EMBL" id="MDO7908789.1"/>
    </source>
</evidence>
<evidence type="ECO:0000313" key="2">
    <source>
        <dbReference type="Proteomes" id="UP001240171"/>
    </source>
</evidence>
<dbReference type="Proteomes" id="UP001240171">
    <property type="component" value="Unassembled WGS sequence"/>
</dbReference>
<keyword evidence="2" id="KW-1185">Reference proteome</keyword>
<comment type="caution">
    <text evidence="1">The sequence shown here is derived from an EMBL/GenBank/DDBJ whole genome shotgun (WGS) entry which is preliminary data.</text>
</comment>
<organism evidence="1 2">
    <name type="scientific">Paenibacillus lacisoli</name>
    <dbReference type="NCBI Taxonomy" id="3064525"/>
    <lineage>
        <taxon>Bacteria</taxon>
        <taxon>Bacillati</taxon>
        <taxon>Bacillota</taxon>
        <taxon>Bacilli</taxon>
        <taxon>Bacillales</taxon>
        <taxon>Paenibacillaceae</taxon>
        <taxon>Paenibacillus</taxon>
    </lineage>
</organism>
<reference evidence="1 2" key="1">
    <citation type="submission" date="2023-07" db="EMBL/GenBank/DDBJ databases">
        <title>Paenibacillus sp. JX-17 nov. isolated from soil.</title>
        <authorList>
            <person name="Wan Y."/>
            <person name="Liu B."/>
        </authorList>
    </citation>
    <scope>NUCLEOTIDE SEQUENCE [LARGE SCALE GENOMIC DNA]</scope>
    <source>
        <strain evidence="1 2">JX-17</strain>
    </source>
</reference>
<dbReference type="EMBL" id="JAUQTB010000023">
    <property type="protein sequence ID" value="MDO7908789.1"/>
    <property type="molecule type" value="Genomic_DNA"/>
</dbReference>
<dbReference type="RefSeq" id="WP_305026011.1">
    <property type="nucleotide sequence ID" value="NZ_JAUQTB010000023.1"/>
</dbReference>
<accession>A0ABT9CHN9</accession>